<dbReference type="OrthoDB" id="3270417at2759"/>
<accession>A0A0D2PKI5</accession>
<keyword evidence="1" id="KW-1133">Transmembrane helix</keyword>
<organism evidence="3 4">
    <name type="scientific">Hypholoma sublateritium (strain FD-334 SS-4)</name>
    <dbReference type="NCBI Taxonomy" id="945553"/>
    <lineage>
        <taxon>Eukaryota</taxon>
        <taxon>Fungi</taxon>
        <taxon>Dikarya</taxon>
        <taxon>Basidiomycota</taxon>
        <taxon>Agaricomycotina</taxon>
        <taxon>Agaricomycetes</taxon>
        <taxon>Agaricomycetidae</taxon>
        <taxon>Agaricales</taxon>
        <taxon>Agaricineae</taxon>
        <taxon>Strophariaceae</taxon>
        <taxon>Hypholoma</taxon>
    </lineage>
</organism>
<sequence length="322" mass="35865">MDSQASQAAAIEAYVAIVKGIYRSVFIGYMLATSLYGITILQTYLYFRHFSKDPWTIKATVILLSALDTISTGLVTASLYTFLVDNFGIPDVFELDIIPLTFATENGIMTAIIWVVQLFYAIQIWVVSRSKVIPIVIVFITLAPFVLGIRDTLIIFRYPDLVTLTAKRYNIIRGVIKGINVIADLIITASLVTFFRANRTSLKRTGNILDKLIVYAGSRGALLTFCQILYLILSAPFPTHVYWQPAHQMISKVYVNSVLASLNARKAFEKVQPTDASLSNFNTATSLSLRTMRAEGVTSRVVITKEVIEDIDGKATRLVESR</sequence>
<name>A0A0D2PKI5_HYPSF</name>
<dbReference type="STRING" id="945553.A0A0D2PKI5"/>
<dbReference type="AlphaFoldDB" id="A0A0D2PKI5"/>
<proteinExistence type="predicted"/>
<keyword evidence="4" id="KW-1185">Reference proteome</keyword>
<feature type="transmembrane region" description="Helical" evidence="1">
    <location>
        <begin position="100"/>
        <end position="120"/>
    </location>
</feature>
<feature type="transmembrane region" description="Helical" evidence="1">
    <location>
        <begin position="212"/>
        <end position="233"/>
    </location>
</feature>
<gene>
    <name evidence="3" type="ORF">HYPSUDRAFT_33351</name>
</gene>
<keyword evidence="1" id="KW-0812">Transmembrane</keyword>
<feature type="transmembrane region" description="Helical" evidence="1">
    <location>
        <begin position="59"/>
        <end position="80"/>
    </location>
</feature>
<evidence type="ECO:0000256" key="1">
    <source>
        <dbReference type="SAM" id="Phobius"/>
    </source>
</evidence>
<dbReference type="InterPro" id="IPR045339">
    <property type="entry name" value="DUF6534"/>
</dbReference>
<feature type="transmembrane region" description="Helical" evidence="1">
    <location>
        <begin position="132"/>
        <end position="150"/>
    </location>
</feature>
<protein>
    <recommendedName>
        <fullName evidence="2">DUF6534 domain-containing protein</fullName>
    </recommendedName>
</protein>
<keyword evidence="1" id="KW-0472">Membrane</keyword>
<dbReference type="EMBL" id="KN817520">
    <property type="protein sequence ID" value="KJA28906.1"/>
    <property type="molecule type" value="Genomic_DNA"/>
</dbReference>
<evidence type="ECO:0000313" key="4">
    <source>
        <dbReference type="Proteomes" id="UP000054270"/>
    </source>
</evidence>
<reference evidence="4" key="1">
    <citation type="submission" date="2014-04" db="EMBL/GenBank/DDBJ databases">
        <title>Evolutionary Origins and Diversification of the Mycorrhizal Mutualists.</title>
        <authorList>
            <consortium name="DOE Joint Genome Institute"/>
            <consortium name="Mycorrhizal Genomics Consortium"/>
            <person name="Kohler A."/>
            <person name="Kuo A."/>
            <person name="Nagy L.G."/>
            <person name="Floudas D."/>
            <person name="Copeland A."/>
            <person name="Barry K.W."/>
            <person name="Cichocki N."/>
            <person name="Veneault-Fourrey C."/>
            <person name="LaButti K."/>
            <person name="Lindquist E.A."/>
            <person name="Lipzen A."/>
            <person name="Lundell T."/>
            <person name="Morin E."/>
            <person name="Murat C."/>
            <person name="Riley R."/>
            <person name="Ohm R."/>
            <person name="Sun H."/>
            <person name="Tunlid A."/>
            <person name="Henrissat B."/>
            <person name="Grigoriev I.V."/>
            <person name="Hibbett D.S."/>
            <person name="Martin F."/>
        </authorList>
    </citation>
    <scope>NUCLEOTIDE SEQUENCE [LARGE SCALE GENOMIC DNA]</scope>
    <source>
        <strain evidence="4">FD-334 SS-4</strain>
    </source>
</reference>
<feature type="domain" description="DUF6534" evidence="2">
    <location>
        <begin position="181"/>
        <end position="266"/>
    </location>
</feature>
<evidence type="ECO:0000313" key="3">
    <source>
        <dbReference type="EMBL" id="KJA28906.1"/>
    </source>
</evidence>
<evidence type="ECO:0000259" key="2">
    <source>
        <dbReference type="Pfam" id="PF20152"/>
    </source>
</evidence>
<feature type="transmembrane region" description="Helical" evidence="1">
    <location>
        <begin position="170"/>
        <end position="192"/>
    </location>
</feature>
<dbReference type="PANTHER" id="PTHR40465">
    <property type="entry name" value="CHROMOSOME 1, WHOLE GENOME SHOTGUN SEQUENCE"/>
    <property type="match status" value="1"/>
</dbReference>
<dbReference type="OMA" id="WIRFAKK"/>
<dbReference type="Pfam" id="PF20152">
    <property type="entry name" value="DUF6534"/>
    <property type="match status" value="1"/>
</dbReference>
<feature type="transmembrane region" description="Helical" evidence="1">
    <location>
        <begin position="26"/>
        <end position="47"/>
    </location>
</feature>
<dbReference type="Proteomes" id="UP000054270">
    <property type="component" value="Unassembled WGS sequence"/>
</dbReference>
<dbReference type="PANTHER" id="PTHR40465:SF1">
    <property type="entry name" value="DUF6534 DOMAIN-CONTAINING PROTEIN"/>
    <property type="match status" value="1"/>
</dbReference>